<feature type="region of interest" description="Disordered" evidence="2">
    <location>
        <begin position="163"/>
        <end position="198"/>
    </location>
</feature>
<proteinExistence type="predicted"/>
<evidence type="ECO:0000313" key="5">
    <source>
        <dbReference type="Proteomes" id="UP000467840"/>
    </source>
</evidence>
<protein>
    <recommendedName>
        <fullName evidence="3">CCHC-type domain-containing protein</fullName>
    </recommendedName>
</protein>
<dbReference type="Proteomes" id="UP000467840">
    <property type="component" value="Chromosome 4"/>
</dbReference>
<evidence type="ECO:0000313" key="4">
    <source>
        <dbReference type="EMBL" id="KAF2301064.1"/>
    </source>
</evidence>
<accession>A0A6A6LJ86</accession>
<name>A0A6A6LJ86_HEVBR</name>
<evidence type="ECO:0000256" key="2">
    <source>
        <dbReference type="SAM" id="MobiDB-lite"/>
    </source>
</evidence>
<organism evidence="4 5">
    <name type="scientific">Hevea brasiliensis</name>
    <name type="common">Para rubber tree</name>
    <name type="synonym">Siphonia brasiliensis</name>
    <dbReference type="NCBI Taxonomy" id="3981"/>
    <lineage>
        <taxon>Eukaryota</taxon>
        <taxon>Viridiplantae</taxon>
        <taxon>Streptophyta</taxon>
        <taxon>Embryophyta</taxon>
        <taxon>Tracheophyta</taxon>
        <taxon>Spermatophyta</taxon>
        <taxon>Magnoliopsida</taxon>
        <taxon>eudicotyledons</taxon>
        <taxon>Gunneridae</taxon>
        <taxon>Pentapetalae</taxon>
        <taxon>rosids</taxon>
        <taxon>fabids</taxon>
        <taxon>Malpighiales</taxon>
        <taxon>Euphorbiaceae</taxon>
        <taxon>Crotonoideae</taxon>
        <taxon>Micrandreae</taxon>
        <taxon>Hevea</taxon>
    </lineage>
</organism>
<sequence length="198" mass="22200">MESLNEPLITQWAIMKIENPFLVFHQFINGLRLDIQKELKLHYPETIEEAYHKALEINSYNQFPTSGRFASQLVRSHQSKSSLQSVGPSQFKTVSKSSFNSKDSTGKSIGKINVSVNSHFVVASSGSQANSSSINCFHCHDKGHIASRCLHRALALEQACDDEHESEHNSSDYEEEVVGPIDYSGEEDELDIDDELDI</sequence>
<keyword evidence="1" id="KW-0863">Zinc-finger</keyword>
<feature type="domain" description="CCHC-type" evidence="3">
    <location>
        <begin position="136"/>
        <end position="149"/>
    </location>
</feature>
<dbReference type="PROSITE" id="PS50158">
    <property type="entry name" value="ZF_CCHC"/>
    <property type="match status" value="1"/>
</dbReference>
<keyword evidence="1" id="KW-0479">Metal-binding</keyword>
<keyword evidence="5" id="KW-1185">Reference proteome</keyword>
<dbReference type="GO" id="GO:0008270">
    <property type="term" value="F:zinc ion binding"/>
    <property type="evidence" value="ECO:0007669"/>
    <property type="project" value="UniProtKB-KW"/>
</dbReference>
<dbReference type="EMBL" id="JAAGAX010000010">
    <property type="protein sequence ID" value="KAF2301064.1"/>
    <property type="molecule type" value="Genomic_DNA"/>
</dbReference>
<dbReference type="InterPro" id="IPR036875">
    <property type="entry name" value="Znf_CCHC_sf"/>
</dbReference>
<dbReference type="AlphaFoldDB" id="A0A6A6LJ86"/>
<keyword evidence="1" id="KW-0862">Zinc</keyword>
<evidence type="ECO:0000259" key="3">
    <source>
        <dbReference type="PROSITE" id="PS50158"/>
    </source>
</evidence>
<dbReference type="GO" id="GO:0003676">
    <property type="term" value="F:nucleic acid binding"/>
    <property type="evidence" value="ECO:0007669"/>
    <property type="project" value="InterPro"/>
</dbReference>
<evidence type="ECO:0000256" key="1">
    <source>
        <dbReference type="PROSITE-ProRule" id="PRU00047"/>
    </source>
</evidence>
<gene>
    <name evidence="4" type="ORF">GH714_019768</name>
</gene>
<comment type="caution">
    <text evidence="4">The sequence shown here is derived from an EMBL/GenBank/DDBJ whole genome shotgun (WGS) entry which is preliminary data.</text>
</comment>
<dbReference type="SUPFAM" id="SSF57756">
    <property type="entry name" value="Retrovirus zinc finger-like domains"/>
    <property type="match status" value="1"/>
</dbReference>
<reference evidence="4 5" key="1">
    <citation type="journal article" date="2020" name="Mol. Plant">
        <title>The Chromosome-Based Rubber Tree Genome Provides New Insights into Spurge Genome Evolution and Rubber Biosynthesis.</title>
        <authorList>
            <person name="Liu J."/>
            <person name="Shi C."/>
            <person name="Shi C.C."/>
            <person name="Li W."/>
            <person name="Zhang Q.J."/>
            <person name="Zhang Y."/>
            <person name="Li K."/>
            <person name="Lu H.F."/>
            <person name="Shi C."/>
            <person name="Zhu S.T."/>
            <person name="Xiao Z.Y."/>
            <person name="Nan H."/>
            <person name="Yue Y."/>
            <person name="Zhu X.G."/>
            <person name="Wu Y."/>
            <person name="Hong X.N."/>
            <person name="Fan G.Y."/>
            <person name="Tong Y."/>
            <person name="Zhang D."/>
            <person name="Mao C.L."/>
            <person name="Liu Y.L."/>
            <person name="Hao S.J."/>
            <person name="Liu W.Q."/>
            <person name="Lv M.Q."/>
            <person name="Zhang H.B."/>
            <person name="Liu Y."/>
            <person name="Hu-Tang G.R."/>
            <person name="Wang J.P."/>
            <person name="Wang J.H."/>
            <person name="Sun Y.H."/>
            <person name="Ni S.B."/>
            <person name="Chen W.B."/>
            <person name="Zhang X.C."/>
            <person name="Jiao Y.N."/>
            <person name="Eichler E.E."/>
            <person name="Li G.H."/>
            <person name="Liu X."/>
            <person name="Gao L.Z."/>
        </authorList>
    </citation>
    <scope>NUCLEOTIDE SEQUENCE [LARGE SCALE GENOMIC DNA]</scope>
    <source>
        <strain evidence="5">cv. GT1</strain>
        <tissue evidence="4">Leaf</tissue>
    </source>
</reference>
<feature type="region of interest" description="Disordered" evidence="2">
    <location>
        <begin position="80"/>
        <end position="105"/>
    </location>
</feature>
<dbReference type="InterPro" id="IPR001878">
    <property type="entry name" value="Znf_CCHC"/>
</dbReference>
<feature type="compositionally biased region" description="Acidic residues" evidence="2">
    <location>
        <begin position="184"/>
        <end position="198"/>
    </location>
</feature>